<dbReference type="Proteomes" id="UP001057402">
    <property type="component" value="Chromosome 11"/>
</dbReference>
<comment type="caution">
    <text evidence="1">The sequence shown here is derived from an EMBL/GenBank/DDBJ whole genome shotgun (WGS) entry which is preliminary data.</text>
</comment>
<evidence type="ECO:0000313" key="2">
    <source>
        <dbReference type="Proteomes" id="UP001057402"/>
    </source>
</evidence>
<dbReference type="EMBL" id="CM042890">
    <property type="protein sequence ID" value="KAI4310433.1"/>
    <property type="molecule type" value="Genomic_DNA"/>
</dbReference>
<sequence>MTEIRHEDDGTRSADAIGKGKRTHPPSLLTLTMACTSLSSDVASEACDLLAMTGASASSENTELEEDLANCLILLAQGGHDETKGATVQEGSVTRSDLGSNNFKCKTCFRCFPSFQALGGHRTSHKKPKITSTEDARGRNPEPSLSQASTELSLRIAPPVRVLSNPATSSLSKSRAHECSICGAEFATGQALGGHMRRHRQVHPPNSARVITTSGGSPSSQGSKGKNTLELDLNLPVPEDRESTAYCFQAKGQVLVFSASSALVDCHI</sequence>
<name>A0ACB9LHH7_9MYRT</name>
<protein>
    <submittedName>
        <fullName evidence="1">Uncharacterized protein</fullName>
    </submittedName>
</protein>
<reference evidence="2" key="1">
    <citation type="journal article" date="2023" name="Front. Plant Sci.">
        <title>Chromosomal-level genome assembly of Melastoma candidum provides insights into trichome evolution.</title>
        <authorList>
            <person name="Zhong Y."/>
            <person name="Wu W."/>
            <person name="Sun C."/>
            <person name="Zou P."/>
            <person name="Liu Y."/>
            <person name="Dai S."/>
            <person name="Zhou R."/>
        </authorList>
    </citation>
    <scope>NUCLEOTIDE SEQUENCE [LARGE SCALE GENOMIC DNA]</scope>
</reference>
<accession>A0ACB9LHH7</accession>
<proteinExistence type="predicted"/>
<keyword evidence="2" id="KW-1185">Reference proteome</keyword>
<organism evidence="1 2">
    <name type="scientific">Melastoma candidum</name>
    <dbReference type="NCBI Taxonomy" id="119954"/>
    <lineage>
        <taxon>Eukaryota</taxon>
        <taxon>Viridiplantae</taxon>
        <taxon>Streptophyta</taxon>
        <taxon>Embryophyta</taxon>
        <taxon>Tracheophyta</taxon>
        <taxon>Spermatophyta</taxon>
        <taxon>Magnoliopsida</taxon>
        <taxon>eudicotyledons</taxon>
        <taxon>Gunneridae</taxon>
        <taxon>Pentapetalae</taxon>
        <taxon>rosids</taxon>
        <taxon>malvids</taxon>
        <taxon>Myrtales</taxon>
        <taxon>Melastomataceae</taxon>
        <taxon>Melastomatoideae</taxon>
        <taxon>Melastomateae</taxon>
        <taxon>Melastoma</taxon>
    </lineage>
</organism>
<evidence type="ECO:0000313" key="1">
    <source>
        <dbReference type="EMBL" id="KAI4310433.1"/>
    </source>
</evidence>
<gene>
    <name evidence="1" type="ORF">MLD38_035412</name>
</gene>